<dbReference type="SUPFAM" id="SSF53067">
    <property type="entry name" value="Actin-like ATPase domain"/>
    <property type="match status" value="1"/>
</dbReference>
<evidence type="ECO:0000313" key="1">
    <source>
        <dbReference type="EMBL" id="KAH3775529.1"/>
    </source>
</evidence>
<protein>
    <submittedName>
        <fullName evidence="1">Uncharacterized protein</fullName>
    </submittedName>
</protein>
<dbReference type="PANTHER" id="PTHR14187">
    <property type="entry name" value="ALPHA KINASE/ELONGATION FACTOR 2 KINASE"/>
    <property type="match status" value="1"/>
</dbReference>
<dbReference type="AlphaFoldDB" id="A0A9D4EAT1"/>
<comment type="caution">
    <text evidence="1">The sequence shown here is derived from an EMBL/GenBank/DDBJ whole genome shotgun (WGS) entry which is preliminary data.</text>
</comment>
<organism evidence="1 2">
    <name type="scientific">Dreissena polymorpha</name>
    <name type="common">Zebra mussel</name>
    <name type="synonym">Mytilus polymorpha</name>
    <dbReference type="NCBI Taxonomy" id="45954"/>
    <lineage>
        <taxon>Eukaryota</taxon>
        <taxon>Metazoa</taxon>
        <taxon>Spiralia</taxon>
        <taxon>Lophotrochozoa</taxon>
        <taxon>Mollusca</taxon>
        <taxon>Bivalvia</taxon>
        <taxon>Autobranchia</taxon>
        <taxon>Heteroconchia</taxon>
        <taxon>Euheterodonta</taxon>
        <taxon>Imparidentia</taxon>
        <taxon>Neoheterodontei</taxon>
        <taxon>Myida</taxon>
        <taxon>Dreissenoidea</taxon>
        <taxon>Dreissenidae</taxon>
        <taxon>Dreissena</taxon>
    </lineage>
</organism>
<evidence type="ECO:0000313" key="2">
    <source>
        <dbReference type="Proteomes" id="UP000828390"/>
    </source>
</evidence>
<proteinExistence type="predicted"/>
<dbReference type="Proteomes" id="UP000828390">
    <property type="component" value="Unassembled WGS sequence"/>
</dbReference>
<sequence length="64" mass="7503">MRIFAITFRYLKGHLLNALRMRGKEVTTEDIKWVVTVPAMWNDVSKQFIRKAAIEVHICVDVRS</sequence>
<reference evidence="1" key="2">
    <citation type="submission" date="2020-11" db="EMBL/GenBank/DDBJ databases">
        <authorList>
            <person name="McCartney M.A."/>
            <person name="Auch B."/>
            <person name="Kono T."/>
            <person name="Mallez S."/>
            <person name="Becker A."/>
            <person name="Gohl D.M."/>
            <person name="Silverstein K.A.T."/>
            <person name="Koren S."/>
            <person name="Bechman K.B."/>
            <person name="Herman A."/>
            <person name="Abrahante J.E."/>
            <person name="Garbe J."/>
        </authorList>
    </citation>
    <scope>NUCLEOTIDE SEQUENCE</scope>
    <source>
        <strain evidence="1">Duluth1</strain>
        <tissue evidence="1">Whole animal</tissue>
    </source>
</reference>
<dbReference type="InterPro" id="IPR043129">
    <property type="entry name" value="ATPase_NBD"/>
</dbReference>
<dbReference type="Gene3D" id="3.30.420.40">
    <property type="match status" value="1"/>
</dbReference>
<dbReference type="EMBL" id="JAIWYP010000009">
    <property type="protein sequence ID" value="KAH3775529.1"/>
    <property type="molecule type" value="Genomic_DNA"/>
</dbReference>
<dbReference type="PANTHER" id="PTHR14187:SF5">
    <property type="entry name" value="HEAT SHOCK 70 KDA PROTEIN 12A"/>
    <property type="match status" value="1"/>
</dbReference>
<gene>
    <name evidence="1" type="ORF">DPMN_176932</name>
</gene>
<keyword evidence="2" id="KW-1185">Reference proteome</keyword>
<name>A0A9D4EAT1_DREPO</name>
<accession>A0A9D4EAT1</accession>
<reference evidence="1" key="1">
    <citation type="journal article" date="2019" name="bioRxiv">
        <title>The Genome of the Zebra Mussel, Dreissena polymorpha: A Resource for Invasive Species Research.</title>
        <authorList>
            <person name="McCartney M.A."/>
            <person name="Auch B."/>
            <person name="Kono T."/>
            <person name="Mallez S."/>
            <person name="Zhang Y."/>
            <person name="Obille A."/>
            <person name="Becker A."/>
            <person name="Abrahante J.E."/>
            <person name="Garbe J."/>
            <person name="Badalamenti J.P."/>
            <person name="Herman A."/>
            <person name="Mangelson H."/>
            <person name="Liachko I."/>
            <person name="Sullivan S."/>
            <person name="Sone E.D."/>
            <person name="Koren S."/>
            <person name="Silverstein K.A.T."/>
            <person name="Beckman K.B."/>
            <person name="Gohl D.M."/>
        </authorList>
    </citation>
    <scope>NUCLEOTIDE SEQUENCE</scope>
    <source>
        <strain evidence="1">Duluth1</strain>
        <tissue evidence="1">Whole animal</tissue>
    </source>
</reference>